<keyword evidence="5" id="KW-0963">Cytoplasm</keyword>
<dbReference type="InterPro" id="IPR005119">
    <property type="entry name" value="LysR_subst-bd"/>
</dbReference>
<evidence type="ECO:0000256" key="2">
    <source>
        <dbReference type="ARBA" id="ARBA00004496"/>
    </source>
</evidence>
<dbReference type="Pfam" id="PF03466">
    <property type="entry name" value="LysR_substrate"/>
    <property type="match status" value="1"/>
</dbReference>
<evidence type="ECO:0000313" key="14">
    <source>
        <dbReference type="Proteomes" id="UP001165080"/>
    </source>
</evidence>
<protein>
    <recommendedName>
        <fullName evidence="4">Probable RuBisCO transcriptional regulator</fullName>
    </recommendedName>
</protein>
<dbReference type="InterPro" id="IPR001998">
    <property type="entry name" value="Xylose_isomerase"/>
</dbReference>
<dbReference type="PANTHER" id="PTHR30126:SF39">
    <property type="entry name" value="HTH-TYPE TRANSCRIPTIONAL REGULATOR CYSL"/>
    <property type="match status" value="1"/>
</dbReference>
<accession>A0A9W6C2U1</accession>
<keyword evidence="7" id="KW-0805">Transcription regulation</keyword>
<keyword evidence="10" id="KW-0413">Isomerase</keyword>
<dbReference type="SUPFAM" id="SSF53850">
    <property type="entry name" value="Periplasmic binding protein-like II"/>
    <property type="match status" value="1"/>
</dbReference>
<dbReference type="SUPFAM" id="SSF46785">
    <property type="entry name" value="Winged helix' DNA-binding domain"/>
    <property type="match status" value="1"/>
</dbReference>
<dbReference type="PRINTS" id="PR00039">
    <property type="entry name" value="HTHLYSR"/>
</dbReference>
<evidence type="ECO:0000256" key="5">
    <source>
        <dbReference type="ARBA" id="ARBA00022490"/>
    </source>
</evidence>
<dbReference type="InterPro" id="IPR036390">
    <property type="entry name" value="WH_DNA-bd_sf"/>
</dbReference>
<evidence type="ECO:0000256" key="1">
    <source>
        <dbReference type="ARBA" id="ARBA00003782"/>
    </source>
</evidence>
<dbReference type="GO" id="GO:0046872">
    <property type="term" value="F:metal ion binding"/>
    <property type="evidence" value="ECO:0007669"/>
    <property type="project" value="UniProtKB-KW"/>
</dbReference>
<dbReference type="InterPro" id="IPR000847">
    <property type="entry name" value="LysR_HTH_N"/>
</dbReference>
<evidence type="ECO:0000256" key="10">
    <source>
        <dbReference type="ARBA" id="ARBA00023235"/>
    </source>
</evidence>
<feature type="domain" description="HTH lysR-type" evidence="12">
    <location>
        <begin position="1"/>
        <end position="58"/>
    </location>
</feature>
<dbReference type="InterPro" id="IPR036237">
    <property type="entry name" value="Xyl_isomerase-like_sf"/>
</dbReference>
<keyword evidence="11" id="KW-0119">Carbohydrate metabolism</keyword>
<dbReference type="SUPFAM" id="SSF51658">
    <property type="entry name" value="Xylose isomerase-like"/>
    <property type="match status" value="1"/>
</dbReference>
<keyword evidence="14" id="KW-1185">Reference proteome</keyword>
<proteinExistence type="inferred from homology"/>
<evidence type="ECO:0000256" key="11">
    <source>
        <dbReference type="ARBA" id="ARBA00023277"/>
    </source>
</evidence>
<keyword evidence="8" id="KW-0238">DNA-binding</keyword>
<reference evidence="13 14" key="1">
    <citation type="journal article" date="2023" name="Commun. Biol.">
        <title>Reorganization of the ancestral sex-determining regions during the evolution of trioecy in Pleodorina starrii.</title>
        <authorList>
            <person name="Takahashi K."/>
            <person name="Suzuki S."/>
            <person name="Kawai-Toyooka H."/>
            <person name="Yamamoto K."/>
            <person name="Hamaji T."/>
            <person name="Ootsuki R."/>
            <person name="Yamaguchi H."/>
            <person name="Kawachi M."/>
            <person name="Higashiyama T."/>
            <person name="Nozaki H."/>
        </authorList>
    </citation>
    <scope>NUCLEOTIDE SEQUENCE [LARGE SCALE GENOMIC DNA]</scope>
    <source>
        <strain evidence="13 14">NIES-4479</strain>
    </source>
</reference>
<dbReference type="GO" id="GO:0005975">
    <property type="term" value="P:carbohydrate metabolic process"/>
    <property type="evidence" value="ECO:0007669"/>
    <property type="project" value="InterPro"/>
</dbReference>
<comment type="subcellular location">
    <subcellularLocation>
        <location evidence="2">Cytoplasm</location>
    </subcellularLocation>
</comment>
<evidence type="ECO:0000256" key="4">
    <source>
        <dbReference type="ARBA" id="ARBA00018907"/>
    </source>
</evidence>
<dbReference type="GO" id="GO:0000976">
    <property type="term" value="F:transcription cis-regulatory region binding"/>
    <property type="evidence" value="ECO:0007669"/>
    <property type="project" value="TreeGrafter"/>
</dbReference>
<evidence type="ECO:0000313" key="13">
    <source>
        <dbReference type="EMBL" id="GLC62091.1"/>
    </source>
</evidence>
<organism evidence="13 14">
    <name type="scientific">Pleodorina starrii</name>
    <dbReference type="NCBI Taxonomy" id="330485"/>
    <lineage>
        <taxon>Eukaryota</taxon>
        <taxon>Viridiplantae</taxon>
        <taxon>Chlorophyta</taxon>
        <taxon>core chlorophytes</taxon>
        <taxon>Chlorophyceae</taxon>
        <taxon>CS clade</taxon>
        <taxon>Chlamydomonadales</taxon>
        <taxon>Volvocaceae</taxon>
        <taxon>Pleodorina</taxon>
    </lineage>
</organism>
<evidence type="ECO:0000259" key="12">
    <source>
        <dbReference type="PROSITE" id="PS50931"/>
    </source>
</evidence>
<dbReference type="PROSITE" id="PS51415">
    <property type="entry name" value="XYLOSE_ISOMERASE"/>
    <property type="match status" value="1"/>
</dbReference>
<dbReference type="GO" id="GO:0009045">
    <property type="term" value="F:xylose isomerase activity"/>
    <property type="evidence" value="ECO:0007669"/>
    <property type="project" value="InterPro"/>
</dbReference>
<evidence type="ECO:0000256" key="9">
    <source>
        <dbReference type="ARBA" id="ARBA00023163"/>
    </source>
</evidence>
<comment type="caution">
    <text evidence="13">The sequence shown here is derived from an EMBL/GenBank/DDBJ whole genome shotgun (WGS) entry which is preliminary data.</text>
</comment>
<dbReference type="Proteomes" id="UP001165080">
    <property type="component" value="Unassembled WGS sequence"/>
</dbReference>
<keyword evidence="9" id="KW-0804">Transcription</keyword>
<evidence type="ECO:0000256" key="6">
    <source>
        <dbReference type="ARBA" id="ARBA00022723"/>
    </source>
</evidence>
<gene>
    <name evidence="13" type="primary">PLESTB003094</name>
    <name evidence="13" type="ORF">PLESTB_001839700</name>
</gene>
<dbReference type="PANTHER" id="PTHR30126">
    <property type="entry name" value="HTH-TYPE TRANSCRIPTIONAL REGULATOR"/>
    <property type="match status" value="1"/>
</dbReference>
<dbReference type="Gene3D" id="1.10.10.10">
    <property type="entry name" value="Winged helix-like DNA-binding domain superfamily/Winged helix DNA-binding domain"/>
    <property type="match status" value="1"/>
</dbReference>
<dbReference type="Gene3D" id="3.20.20.150">
    <property type="entry name" value="Divalent-metal-dependent TIM barrel enzymes"/>
    <property type="match status" value="1"/>
</dbReference>
<evidence type="ECO:0000256" key="7">
    <source>
        <dbReference type="ARBA" id="ARBA00023015"/>
    </source>
</evidence>
<dbReference type="GO" id="GO:0003700">
    <property type="term" value="F:DNA-binding transcription factor activity"/>
    <property type="evidence" value="ECO:0007669"/>
    <property type="project" value="InterPro"/>
</dbReference>
<dbReference type="Gene3D" id="3.40.190.10">
    <property type="entry name" value="Periplasmic binding protein-like II"/>
    <property type="match status" value="1"/>
</dbReference>
<comment type="function">
    <text evidence="1">Trans-acting transcriptional regulator of RuBisCO genes (rbcL and rbcS) expression.</text>
</comment>
<dbReference type="InterPro" id="IPR013022">
    <property type="entry name" value="Xyl_isomerase-like_TIM-brl"/>
</dbReference>
<evidence type="ECO:0000256" key="3">
    <source>
        <dbReference type="ARBA" id="ARBA00009437"/>
    </source>
</evidence>
<dbReference type="Pfam" id="PF01261">
    <property type="entry name" value="AP_endonuc_2"/>
    <property type="match status" value="1"/>
</dbReference>
<dbReference type="FunFam" id="1.10.10.10:FF:000001">
    <property type="entry name" value="LysR family transcriptional regulator"/>
    <property type="match status" value="1"/>
</dbReference>
<dbReference type="Pfam" id="PF00126">
    <property type="entry name" value="HTH_1"/>
    <property type="match status" value="1"/>
</dbReference>
<name>A0A9W6C2U1_9CHLO</name>
<dbReference type="AlphaFoldDB" id="A0A9W6C2U1"/>
<dbReference type="InterPro" id="IPR036388">
    <property type="entry name" value="WH-like_DNA-bd_sf"/>
</dbReference>
<sequence>MDTRQLRTLVAIVEHGSFARAAERVSLTPSAVSQQIQALESEVGVSLFNRENRPPTLTAAGQQLLEAAGEILRTAENAIDAISGRRIIGTFAVGSVRTSAIGLLPRAAARLVSNHPGLKIKIRVGSSEELLQDVVAGRLDVAIIAENSASSREVEWSPFLREPLFVIAPPGTAPSTIAEILTAHPYIRFRSNVPLARLIEAELGRMNVSLYDIAEMDTISAVTACVENGLGVSVVPRIAVRDRKVEADRAWPNHSGKPTLEMMAQRAASVPGLTHVDLNFPDHVADAPRDVLGRINDLGLQVNGLAMRYYTNPAFKLGAFTNPDRTVRQEALDLTKRGIDAALAMGAPLMTLWLGQDGFDYSFQGDYGRMWDDEVSGIREVAEHAPECMISIEYKANEPRSYALLPDAATTLLAIAETGCTNTGVTLDFAHVLYADEMPAFAATLIARKSRLLGVHLNDGYAKRDDGLMVGSVHPQATLELLWQISRDGYDGVIYFDTFPDASGIDPVEECRTNIAAVERFMTMADRVSADNALHDAIATQNSPISQRAIARIMAGG</sequence>
<dbReference type="EMBL" id="BRXU01000058">
    <property type="protein sequence ID" value="GLC62091.1"/>
    <property type="molecule type" value="Genomic_DNA"/>
</dbReference>
<comment type="similarity">
    <text evidence="3">Belongs to the LysR transcriptional regulatory family.</text>
</comment>
<dbReference type="PROSITE" id="PS50931">
    <property type="entry name" value="HTH_LYSR"/>
    <property type="match status" value="1"/>
</dbReference>
<evidence type="ECO:0000256" key="8">
    <source>
        <dbReference type="ARBA" id="ARBA00023125"/>
    </source>
</evidence>
<keyword evidence="6" id="KW-0479">Metal-binding</keyword>